<sequence length="499" mass="57319">MSTPMSRCRGRGYSDVVSTATIAYDKVPFEKAPTITTSVDLNAPTISKNNLPKIKLVQSVVDDYEENRKHPVATVYELYAKNRLRDEVEFVECHPGSGSSLYKCWYQCIISGVKFLPASGNSQKEAKERAGRVVLDHLLGKQYGLVNEDSNEPKEQTVSHTDLVKVSLEKLEDLANKNAAFAAEILRQDCAVFVRSRRNNNLYDLEVVSVGCGSVNKMSTFCEGACIRDCKALSLARRGLIRYFQNEIRWYCHNTSDSVLELVENEQPIFQVEEKYRFHLVLFQPPEIENYQQYEEMLHSEKSEDLKFDSYDHPTDNDLFSKNIRFTHNIYENEKLDHSANKLFKWNHVGLLGSKLSGTIKPVFLDSITAQTSPQLMAYVACCRSKIPVHHPRIGEDDLIYTFVRYPKQLKTSISWSVGFKISDEVEAVASENGQNYCYRNEVSYLSNFAFQRRQEKMIENAKEHNLPDVYHLLIHPNKIQKREYEASVNRYKKAVSLL</sequence>
<dbReference type="AlphaFoldDB" id="A0A7I8W4M8"/>
<dbReference type="Gene3D" id="3.30.160.20">
    <property type="match status" value="1"/>
</dbReference>
<evidence type="ECO:0000313" key="4">
    <source>
        <dbReference type="EMBL" id="CAD5123506.1"/>
    </source>
</evidence>
<dbReference type="GO" id="GO:0003726">
    <property type="term" value="F:double-stranded RNA adenosine deaminase activity"/>
    <property type="evidence" value="ECO:0007669"/>
    <property type="project" value="TreeGrafter"/>
</dbReference>
<feature type="domain" description="A to I editase" evidence="3">
    <location>
        <begin position="207"/>
        <end position="499"/>
    </location>
</feature>
<evidence type="ECO:0000259" key="3">
    <source>
        <dbReference type="PROSITE" id="PS50141"/>
    </source>
</evidence>
<dbReference type="PROSITE" id="PS50137">
    <property type="entry name" value="DS_RBD"/>
    <property type="match status" value="1"/>
</dbReference>
<dbReference type="GO" id="GO:0005737">
    <property type="term" value="C:cytoplasm"/>
    <property type="evidence" value="ECO:0007669"/>
    <property type="project" value="TreeGrafter"/>
</dbReference>
<dbReference type="GO" id="GO:0005730">
    <property type="term" value="C:nucleolus"/>
    <property type="evidence" value="ECO:0007669"/>
    <property type="project" value="TreeGrafter"/>
</dbReference>
<evidence type="ECO:0000259" key="2">
    <source>
        <dbReference type="PROSITE" id="PS50137"/>
    </source>
</evidence>
<dbReference type="SMART" id="SM00552">
    <property type="entry name" value="ADEAMc"/>
    <property type="match status" value="1"/>
</dbReference>
<dbReference type="GO" id="GO:0006382">
    <property type="term" value="P:adenosine to inosine editing"/>
    <property type="evidence" value="ECO:0007669"/>
    <property type="project" value="TreeGrafter"/>
</dbReference>
<name>A0A7I8W4M8_9ANNE</name>
<protein>
    <submittedName>
        <fullName evidence="4">DgyrCDS11847</fullName>
    </submittedName>
</protein>
<evidence type="ECO:0000256" key="1">
    <source>
        <dbReference type="PROSITE-ProRule" id="PRU00266"/>
    </source>
</evidence>
<dbReference type="InterPro" id="IPR002466">
    <property type="entry name" value="A_deamin"/>
</dbReference>
<organism evidence="4 5">
    <name type="scientific">Dimorphilus gyrociliatus</name>
    <dbReference type="NCBI Taxonomy" id="2664684"/>
    <lineage>
        <taxon>Eukaryota</taxon>
        <taxon>Metazoa</taxon>
        <taxon>Spiralia</taxon>
        <taxon>Lophotrochozoa</taxon>
        <taxon>Annelida</taxon>
        <taxon>Polychaeta</taxon>
        <taxon>Polychaeta incertae sedis</taxon>
        <taxon>Dinophilidae</taxon>
        <taxon>Dimorphilus</taxon>
    </lineage>
</organism>
<feature type="domain" description="DRBM" evidence="2">
    <location>
        <begin position="70"/>
        <end position="140"/>
    </location>
</feature>
<dbReference type="Proteomes" id="UP000549394">
    <property type="component" value="Unassembled WGS sequence"/>
</dbReference>
<comment type="caution">
    <text evidence="4">The sequence shown here is derived from an EMBL/GenBank/DDBJ whole genome shotgun (WGS) entry which is preliminary data.</text>
</comment>
<dbReference type="PANTHER" id="PTHR10910">
    <property type="entry name" value="EUKARYOTE SPECIFIC DSRNA BINDING PROTEIN"/>
    <property type="match status" value="1"/>
</dbReference>
<evidence type="ECO:0000313" key="5">
    <source>
        <dbReference type="Proteomes" id="UP000549394"/>
    </source>
</evidence>
<dbReference type="GO" id="GO:0006396">
    <property type="term" value="P:RNA processing"/>
    <property type="evidence" value="ECO:0007669"/>
    <property type="project" value="InterPro"/>
</dbReference>
<keyword evidence="1" id="KW-0694">RNA-binding</keyword>
<dbReference type="SUPFAM" id="SSF54768">
    <property type="entry name" value="dsRNA-binding domain-like"/>
    <property type="match status" value="1"/>
</dbReference>
<keyword evidence="5" id="KW-1185">Reference proteome</keyword>
<dbReference type="GO" id="GO:0008251">
    <property type="term" value="F:tRNA-specific adenosine deaminase activity"/>
    <property type="evidence" value="ECO:0007669"/>
    <property type="project" value="TreeGrafter"/>
</dbReference>
<dbReference type="EMBL" id="CAJFCJ010000019">
    <property type="protein sequence ID" value="CAD5123506.1"/>
    <property type="molecule type" value="Genomic_DNA"/>
</dbReference>
<dbReference type="Pfam" id="PF02137">
    <property type="entry name" value="A_deamin"/>
    <property type="match status" value="1"/>
</dbReference>
<gene>
    <name evidence="4" type="ORF">DGYR_LOCUS11181</name>
</gene>
<proteinExistence type="predicted"/>
<accession>A0A7I8W4M8</accession>
<dbReference type="GO" id="GO:0003725">
    <property type="term" value="F:double-stranded RNA binding"/>
    <property type="evidence" value="ECO:0007669"/>
    <property type="project" value="TreeGrafter"/>
</dbReference>
<reference evidence="4 5" key="1">
    <citation type="submission" date="2020-08" db="EMBL/GenBank/DDBJ databases">
        <authorList>
            <person name="Hejnol A."/>
        </authorList>
    </citation>
    <scope>NUCLEOTIDE SEQUENCE [LARGE SCALE GENOMIC DNA]</scope>
</reference>
<dbReference type="InterPro" id="IPR014720">
    <property type="entry name" value="dsRBD_dom"/>
</dbReference>
<dbReference type="PANTHER" id="PTHR10910:SF144">
    <property type="entry name" value="A TO I EDITASE DOMAIN-CONTAINING PROTEIN-RELATED"/>
    <property type="match status" value="1"/>
</dbReference>
<dbReference type="PROSITE" id="PS50141">
    <property type="entry name" value="A_DEAMIN_EDITASE"/>
    <property type="match status" value="1"/>
</dbReference>